<feature type="domain" description="Pectinesterase inhibitor" evidence="5">
    <location>
        <begin position="205"/>
        <end position="349"/>
    </location>
</feature>
<dbReference type="Proteomes" id="UP001428341">
    <property type="component" value="Unassembled WGS sequence"/>
</dbReference>
<feature type="chain" id="PRO_5043046218" description="Pectinesterase inhibitor domain-containing protein" evidence="4">
    <location>
        <begin position="32"/>
        <end position="355"/>
    </location>
</feature>
<dbReference type="GO" id="GO:0004857">
    <property type="term" value="F:enzyme inhibitor activity"/>
    <property type="evidence" value="ECO:0007669"/>
    <property type="project" value="InterPro"/>
</dbReference>
<evidence type="ECO:0000256" key="2">
    <source>
        <dbReference type="ARBA" id="ARBA00023157"/>
    </source>
</evidence>
<dbReference type="InterPro" id="IPR006501">
    <property type="entry name" value="Pectinesterase_inhib_dom"/>
</dbReference>
<evidence type="ECO:0000256" key="3">
    <source>
        <dbReference type="ARBA" id="ARBA00038471"/>
    </source>
</evidence>
<sequence length="355" mass="39527">MKNKTPCALTTIYLIIIFALCANQNYTLVQADLIEETCNKIFFLSEACVIFLRSDGRSYRANDVKGLARIMLDKTIAKATDTIRLIEKLEGEATDPELKGYLSLCLCFYVGAVQDYFQKSLKSLDTNSFLEAARLARYGAKKAQNFASLGFDSSSTVWKKNRDGLAQPNNSPPLYLKHLKMENKTLYPWAWTTFLLICMFANQVVQADLITETCKKSYSVSMCEPIFRSDPRSAGAKDVKGLAKILLNICVGNATETLNVIKKLQASDPNLEQLLSRCASDYKLMIEDDFGGAKKKLDENAYKEAAKLAFYGGARGPVDCEGTYKDKKGSPIRQRNTDIAYLGLLARSIILLIPS</sequence>
<evidence type="ECO:0000313" key="7">
    <source>
        <dbReference type="Proteomes" id="UP001428341"/>
    </source>
</evidence>
<keyword evidence="1 4" id="KW-0732">Signal</keyword>
<evidence type="ECO:0000256" key="1">
    <source>
        <dbReference type="ARBA" id="ARBA00022729"/>
    </source>
</evidence>
<feature type="domain" description="Pectinesterase inhibitor" evidence="5">
    <location>
        <begin position="29"/>
        <end position="176"/>
    </location>
</feature>
<organism evidence="6 7">
    <name type="scientific">Citrus x changshan-huyou</name>
    <dbReference type="NCBI Taxonomy" id="2935761"/>
    <lineage>
        <taxon>Eukaryota</taxon>
        <taxon>Viridiplantae</taxon>
        <taxon>Streptophyta</taxon>
        <taxon>Embryophyta</taxon>
        <taxon>Tracheophyta</taxon>
        <taxon>Spermatophyta</taxon>
        <taxon>Magnoliopsida</taxon>
        <taxon>eudicotyledons</taxon>
        <taxon>Gunneridae</taxon>
        <taxon>Pentapetalae</taxon>
        <taxon>rosids</taxon>
        <taxon>malvids</taxon>
        <taxon>Sapindales</taxon>
        <taxon>Rutaceae</taxon>
        <taxon>Aurantioideae</taxon>
        <taxon>Citrus</taxon>
    </lineage>
</organism>
<reference evidence="6 7" key="1">
    <citation type="submission" date="2024-05" db="EMBL/GenBank/DDBJ databases">
        <title>Haplotype-resolved chromosome-level genome assembly of Huyou (Citrus changshanensis).</title>
        <authorList>
            <person name="Miao C."/>
            <person name="Chen W."/>
            <person name="Wu Y."/>
            <person name="Wang L."/>
            <person name="Zhao S."/>
            <person name="Grierson D."/>
            <person name="Xu C."/>
            <person name="Chen K."/>
        </authorList>
    </citation>
    <scope>NUCLEOTIDE SEQUENCE [LARGE SCALE GENOMIC DNA]</scope>
    <source>
        <strain evidence="6">01-14</strain>
        <tissue evidence="6">Leaf</tissue>
    </source>
</reference>
<dbReference type="PANTHER" id="PTHR36710:SF18">
    <property type="entry name" value="PECTINESTERASE INHIBITOR 5-RELATED"/>
    <property type="match status" value="1"/>
</dbReference>
<dbReference type="InterPro" id="IPR052421">
    <property type="entry name" value="PCW_Enzyme_Inhibitor"/>
</dbReference>
<protein>
    <recommendedName>
        <fullName evidence="5">Pectinesterase inhibitor domain-containing protein</fullName>
    </recommendedName>
</protein>
<feature type="signal peptide" evidence="4">
    <location>
        <begin position="1"/>
        <end position="31"/>
    </location>
</feature>
<dbReference type="Pfam" id="PF04043">
    <property type="entry name" value="PMEI"/>
    <property type="match status" value="2"/>
</dbReference>
<dbReference type="AlphaFoldDB" id="A0AAP0MAW8"/>
<dbReference type="SMART" id="SM00856">
    <property type="entry name" value="PMEI"/>
    <property type="match status" value="2"/>
</dbReference>
<keyword evidence="7" id="KW-1185">Reference proteome</keyword>
<dbReference type="InterPro" id="IPR034087">
    <property type="entry name" value="C/VIF1"/>
</dbReference>
<keyword evidence="2" id="KW-1015">Disulfide bond</keyword>
<dbReference type="Gene3D" id="1.20.140.40">
    <property type="entry name" value="Invertase/pectin methylesterase inhibitor family protein"/>
    <property type="match status" value="2"/>
</dbReference>
<dbReference type="CDD" id="cd15796">
    <property type="entry name" value="CIF_like"/>
    <property type="match status" value="2"/>
</dbReference>
<proteinExistence type="inferred from homology"/>
<dbReference type="InterPro" id="IPR035513">
    <property type="entry name" value="Invertase/methylesterase_inhib"/>
</dbReference>
<gene>
    <name evidence="6" type="ORF">WN944_013771</name>
</gene>
<dbReference type="PANTHER" id="PTHR36710">
    <property type="entry name" value="PECTINESTERASE INHIBITOR-LIKE"/>
    <property type="match status" value="1"/>
</dbReference>
<name>A0AAP0MAW8_9ROSI</name>
<accession>A0AAP0MAW8</accession>
<evidence type="ECO:0000256" key="4">
    <source>
        <dbReference type="SAM" id="SignalP"/>
    </source>
</evidence>
<evidence type="ECO:0000313" key="6">
    <source>
        <dbReference type="EMBL" id="KAK9198585.1"/>
    </source>
</evidence>
<evidence type="ECO:0000259" key="5">
    <source>
        <dbReference type="SMART" id="SM00856"/>
    </source>
</evidence>
<comment type="caution">
    <text evidence="6">The sequence shown here is derived from an EMBL/GenBank/DDBJ whole genome shotgun (WGS) entry which is preliminary data.</text>
</comment>
<comment type="similarity">
    <text evidence="3">Belongs to the PMEI family.</text>
</comment>
<dbReference type="EMBL" id="JBCGBO010000005">
    <property type="protein sequence ID" value="KAK9198585.1"/>
    <property type="molecule type" value="Genomic_DNA"/>
</dbReference>
<dbReference type="SUPFAM" id="SSF101148">
    <property type="entry name" value="Plant invertase/pectin methylesterase inhibitor"/>
    <property type="match status" value="2"/>
</dbReference>
<dbReference type="NCBIfam" id="TIGR01614">
    <property type="entry name" value="PME_inhib"/>
    <property type="match status" value="2"/>
</dbReference>